<evidence type="ECO:0000313" key="3">
    <source>
        <dbReference type="Proteomes" id="UP000799537"/>
    </source>
</evidence>
<dbReference type="RefSeq" id="XP_033666173.1">
    <property type="nucleotide sequence ID" value="XM_033813076.1"/>
</dbReference>
<protein>
    <recommendedName>
        <fullName evidence="1">AB hydrolase-1 domain-containing protein</fullName>
    </recommendedName>
</protein>
<dbReference type="SUPFAM" id="SSF53474">
    <property type="entry name" value="alpha/beta-Hydrolases"/>
    <property type="match status" value="1"/>
</dbReference>
<proteinExistence type="predicted"/>
<evidence type="ECO:0000259" key="1">
    <source>
        <dbReference type="Pfam" id="PF12697"/>
    </source>
</evidence>
<dbReference type="Pfam" id="PF12697">
    <property type="entry name" value="Abhydrolase_6"/>
    <property type="match status" value="1"/>
</dbReference>
<dbReference type="PANTHER" id="PTHR37017:SF11">
    <property type="entry name" value="ESTERASE_LIPASE_THIOESTERASE DOMAIN-CONTAINING PROTEIN"/>
    <property type="match status" value="1"/>
</dbReference>
<reference evidence="2" key="1">
    <citation type="journal article" date="2020" name="Stud. Mycol.">
        <title>101 Dothideomycetes genomes: a test case for predicting lifestyles and emergence of pathogens.</title>
        <authorList>
            <person name="Haridas S."/>
            <person name="Albert R."/>
            <person name="Binder M."/>
            <person name="Bloem J."/>
            <person name="Labutti K."/>
            <person name="Salamov A."/>
            <person name="Andreopoulos B."/>
            <person name="Baker S."/>
            <person name="Barry K."/>
            <person name="Bills G."/>
            <person name="Bluhm B."/>
            <person name="Cannon C."/>
            <person name="Castanera R."/>
            <person name="Culley D."/>
            <person name="Daum C."/>
            <person name="Ezra D."/>
            <person name="Gonzalez J."/>
            <person name="Henrissat B."/>
            <person name="Kuo A."/>
            <person name="Liang C."/>
            <person name="Lipzen A."/>
            <person name="Lutzoni F."/>
            <person name="Magnuson J."/>
            <person name="Mondo S."/>
            <person name="Nolan M."/>
            <person name="Ohm R."/>
            <person name="Pangilinan J."/>
            <person name="Park H.-J."/>
            <person name="Ramirez L."/>
            <person name="Alfaro M."/>
            <person name="Sun H."/>
            <person name="Tritt A."/>
            <person name="Yoshinaga Y."/>
            <person name="Zwiers L.-H."/>
            <person name="Turgeon B."/>
            <person name="Goodwin S."/>
            <person name="Spatafora J."/>
            <person name="Crous P."/>
            <person name="Grigoriev I."/>
        </authorList>
    </citation>
    <scope>NUCLEOTIDE SEQUENCE</scope>
    <source>
        <strain evidence="2">ATCC 36951</strain>
    </source>
</reference>
<dbReference type="Gene3D" id="3.40.50.1820">
    <property type="entry name" value="alpha/beta hydrolase"/>
    <property type="match status" value="1"/>
</dbReference>
<sequence>MAKPTIILVPGAWHKALESFHLLTTLLGNHGYVVEAVPLASVGQSLPRLGFEEDVKNVATVIEKHADQGSDIVVLFHSYGGVPGSSACRHLLKSDRSAVGKAGGITHVVYCAAFAIEEGRCLMDGMGGQPLPWWVFDESEESMMPEDPENTFLQRHR</sequence>
<dbReference type="GeneID" id="54566348"/>
<dbReference type="PANTHER" id="PTHR37017">
    <property type="entry name" value="AB HYDROLASE-1 DOMAIN-CONTAINING PROTEIN-RELATED"/>
    <property type="match status" value="1"/>
</dbReference>
<gene>
    <name evidence="2" type="ORF">M409DRAFT_55707</name>
</gene>
<evidence type="ECO:0000313" key="2">
    <source>
        <dbReference type="EMBL" id="KAF2165284.1"/>
    </source>
</evidence>
<dbReference type="InterPro" id="IPR052897">
    <property type="entry name" value="Sec-Metab_Biosynth_Hydrolase"/>
</dbReference>
<dbReference type="InterPro" id="IPR000073">
    <property type="entry name" value="AB_hydrolase_1"/>
</dbReference>
<dbReference type="EMBL" id="ML993600">
    <property type="protein sequence ID" value="KAF2165284.1"/>
    <property type="molecule type" value="Genomic_DNA"/>
</dbReference>
<keyword evidence="3" id="KW-1185">Reference proteome</keyword>
<dbReference type="OrthoDB" id="1263307at2759"/>
<dbReference type="AlphaFoldDB" id="A0A6A6CDL7"/>
<organism evidence="2 3">
    <name type="scientific">Zasmidium cellare ATCC 36951</name>
    <dbReference type="NCBI Taxonomy" id="1080233"/>
    <lineage>
        <taxon>Eukaryota</taxon>
        <taxon>Fungi</taxon>
        <taxon>Dikarya</taxon>
        <taxon>Ascomycota</taxon>
        <taxon>Pezizomycotina</taxon>
        <taxon>Dothideomycetes</taxon>
        <taxon>Dothideomycetidae</taxon>
        <taxon>Mycosphaerellales</taxon>
        <taxon>Mycosphaerellaceae</taxon>
        <taxon>Zasmidium</taxon>
    </lineage>
</organism>
<name>A0A6A6CDL7_ZASCE</name>
<accession>A0A6A6CDL7</accession>
<dbReference type="Proteomes" id="UP000799537">
    <property type="component" value="Unassembled WGS sequence"/>
</dbReference>
<dbReference type="InterPro" id="IPR029058">
    <property type="entry name" value="AB_hydrolase_fold"/>
</dbReference>
<feature type="domain" description="AB hydrolase-1" evidence="1">
    <location>
        <begin position="6"/>
        <end position="129"/>
    </location>
</feature>